<sequence length="395" mass="43640">MSLAQVVQHLAILALTAACVSWGRSWWRRRKPNALALFLCLLSLEVAFVIGAYYPWVASVIEVPSLTQVIIHTAVLSCVFWLQVFTLHLGTPPDDVVRKSRTRLAILGTCLLGLYVLWILGPLRQGLPAINGSFGDRPYVLAYLSVFSMSLAWAIGDIAWTTRFARHVPDRYLRLGLHFIRYGSIFGLIFALHKFVQTLAKAVGTPLPWLEYSEYTGVSTYLLSIGTFLSLAGFMLPSLGPRWERGRTMRRLEPLWSALTAQAPELVFSTNTKDAADRLRNRITEIRDVLVGPLQPYLHPSSAERATELGTGRDLTGDELQATVEAATIAVALEARKHDIPAPLTTAIVFNGPSAADHGAEAAWLAKVSTAFADSEVVRTVVREFTEQEIDRANS</sequence>
<dbReference type="NCBIfam" id="NF042915">
    <property type="entry name" value="MAB_1171c_fam"/>
    <property type="match status" value="1"/>
</dbReference>
<evidence type="ECO:0000313" key="4">
    <source>
        <dbReference type="Proteomes" id="UP000063699"/>
    </source>
</evidence>
<keyword evidence="1" id="KW-1133">Transmembrane helix</keyword>
<keyword evidence="1" id="KW-0812">Transmembrane</keyword>
<feature type="transmembrane region" description="Helical" evidence="1">
    <location>
        <begin position="218"/>
        <end position="240"/>
    </location>
</feature>
<keyword evidence="1" id="KW-0472">Membrane</keyword>
<dbReference type="RefSeq" id="WP_054288158.1">
    <property type="nucleotide sequence ID" value="NZ_CP012752.1"/>
</dbReference>
<feature type="transmembrane region" description="Helical" evidence="1">
    <location>
        <begin position="140"/>
        <end position="160"/>
    </location>
</feature>
<evidence type="ECO:0000313" key="3">
    <source>
        <dbReference type="EMBL" id="ALG06182.1"/>
    </source>
</evidence>
<dbReference type="EMBL" id="CP012752">
    <property type="protein sequence ID" value="ALG06182.1"/>
    <property type="molecule type" value="Genomic_DNA"/>
</dbReference>
<name>A0A0N9HTF8_9PSEU</name>
<dbReference type="STRING" id="860235.AOZ06_03915"/>
<feature type="domain" description="DUF6545" evidence="2">
    <location>
        <begin position="242"/>
        <end position="373"/>
    </location>
</feature>
<protein>
    <recommendedName>
        <fullName evidence="2">DUF6545 domain-containing protein</fullName>
    </recommendedName>
</protein>
<keyword evidence="4" id="KW-1185">Reference proteome</keyword>
<dbReference type="Proteomes" id="UP000063699">
    <property type="component" value="Chromosome"/>
</dbReference>
<feature type="transmembrane region" description="Helical" evidence="1">
    <location>
        <begin position="6"/>
        <end position="23"/>
    </location>
</feature>
<feature type="transmembrane region" description="Helical" evidence="1">
    <location>
        <begin position="35"/>
        <end position="57"/>
    </location>
</feature>
<gene>
    <name evidence="3" type="ORF">AOZ06_03915</name>
</gene>
<feature type="transmembrane region" description="Helical" evidence="1">
    <location>
        <begin position="172"/>
        <end position="192"/>
    </location>
</feature>
<evidence type="ECO:0000256" key="1">
    <source>
        <dbReference type="SAM" id="Phobius"/>
    </source>
</evidence>
<proteinExistence type="predicted"/>
<dbReference type="Pfam" id="PF20182">
    <property type="entry name" value="DUF6545"/>
    <property type="match status" value="1"/>
</dbReference>
<reference evidence="3 4" key="1">
    <citation type="submission" date="2015-07" db="EMBL/GenBank/DDBJ databases">
        <title>Genome sequencing of Kibdelosporangium phytohabitans.</title>
        <authorList>
            <person name="Qin S."/>
            <person name="Xing K."/>
        </authorList>
    </citation>
    <scope>NUCLEOTIDE SEQUENCE [LARGE SCALE GENOMIC DNA]</scope>
    <source>
        <strain evidence="3 4">KLBMP1111</strain>
    </source>
</reference>
<evidence type="ECO:0000259" key="2">
    <source>
        <dbReference type="Pfam" id="PF20182"/>
    </source>
</evidence>
<feature type="transmembrane region" description="Helical" evidence="1">
    <location>
        <begin position="69"/>
        <end position="90"/>
    </location>
</feature>
<dbReference type="InterPro" id="IPR050039">
    <property type="entry name" value="MAB_1171c-like"/>
</dbReference>
<dbReference type="InterPro" id="IPR046675">
    <property type="entry name" value="DUF6545"/>
</dbReference>
<organism evidence="3 4">
    <name type="scientific">Kibdelosporangium phytohabitans</name>
    <dbReference type="NCBI Taxonomy" id="860235"/>
    <lineage>
        <taxon>Bacteria</taxon>
        <taxon>Bacillati</taxon>
        <taxon>Actinomycetota</taxon>
        <taxon>Actinomycetes</taxon>
        <taxon>Pseudonocardiales</taxon>
        <taxon>Pseudonocardiaceae</taxon>
        <taxon>Kibdelosporangium</taxon>
    </lineage>
</organism>
<dbReference type="OrthoDB" id="3685619at2"/>
<dbReference type="KEGG" id="kphy:AOZ06_03915"/>
<feature type="transmembrane region" description="Helical" evidence="1">
    <location>
        <begin position="102"/>
        <end position="120"/>
    </location>
</feature>
<accession>A0A0N9HTF8</accession>
<dbReference type="AlphaFoldDB" id="A0A0N9HTF8"/>